<protein>
    <submittedName>
        <fullName evidence="1">Uncharacterized protein</fullName>
    </submittedName>
</protein>
<dbReference type="InterPro" id="IPR007110">
    <property type="entry name" value="Ig-like_dom"/>
</dbReference>
<dbReference type="InterPro" id="IPR003599">
    <property type="entry name" value="Ig_sub"/>
</dbReference>
<dbReference type="SMART" id="SM00409">
    <property type="entry name" value="IG"/>
    <property type="match status" value="1"/>
</dbReference>
<feature type="non-terminal residue" evidence="1">
    <location>
        <position position="1"/>
    </location>
</feature>
<dbReference type="EMBL" id="CAIIXF020000010">
    <property type="protein sequence ID" value="CAH1797170.1"/>
    <property type="molecule type" value="Genomic_DNA"/>
</dbReference>
<name>A0A8J1TXN2_OWEFU</name>
<accession>A0A8J1TXN2</accession>
<proteinExistence type="predicted"/>
<dbReference type="AlphaFoldDB" id="A0A8J1TXN2"/>
<dbReference type="Proteomes" id="UP000749559">
    <property type="component" value="Unassembled WGS sequence"/>
</dbReference>
<gene>
    <name evidence="1" type="ORF">OFUS_LOCUS21505</name>
</gene>
<keyword evidence="2" id="KW-1185">Reference proteome</keyword>
<organism evidence="1 2">
    <name type="scientific">Owenia fusiformis</name>
    <name type="common">Polychaete worm</name>
    <dbReference type="NCBI Taxonomy" id="6347"/>
    <lineage>
        <taxon>Eukaryota</taxon>
        <taxon>Metazoa</taxon>
        <taxon>Spiralia</taxon>
        <taxon>Lophotrochozoa</taxon>
        <taxon>Annelida</taxon>
        <taxon>Polychaeta</taxon>
        <taxon>Sedentaria</taxon>
        <taxon>Canalipalpata</taxon>
        <taxon>Sabellida</taxon>
        <taxon>Oweniida</taxon>
        <taxon>Oweniidae</taxon>
        <taxon>Owenia</taxon>
    </lineage>
</organism>
<dbReference type="InterPro" id="IPR036179">
    <property type="entry name" value="Ig-like_dom_sf"/>
</dbReference>
<reference evidence="1" key="1">
    <citation type="submission" date="2022-03" db="EMBL/GenBank/DDBJ databases">
        <authorList>
            <person name="Martin C."/>
        </authorList>
    </citation>
    <scope>NUCLEOTIDE SEQUENCE</scope>
</reference>
<dbReference type="PROSITE" id="PS50835">
    <property type="entry name" value="IG_LIKE"/>
    <property type="match status" value="1"/>
</dbReference>
<sequence length="144" mass="16868">DWNEDHTNNVSKRSVKKSAKIGGSRILECDIDYPQDKYVDHIIQWKKEGIEVPIFIKYNGYEPHIDPHYSSRLELLSQATIELMNIQQSDEGWYECKVTFLDGAKEKENNGTWTYLAVYSKYSFYKCLALVNLAEFLFDLLVFI</sequence>
<dbReference type="InterPro" id="IPR013106">
    <property type="entry name" value="Ig_V-set"/>
</dbReference>
<comment type="caution">
    <text evidence="1">The sequence shown here is derived from an EMBL/GenBank/DDBJ whole genome shotgun (WGS) entry which is preliminary data.</text>
</comment>
<dbReference type="Pfam" id="PF07686">
    <property type="entry name" value="V-set"/>
    <property type="match status" value="1"/>
</dbReference>
<dbReference type="Gene3D" id="2.60.40.10">
    <property type="entry name" value="Immunoglobulins"/>
    <property type="match status" value="1"/>
</dbReference>
<dbReference type="InterPro" id="IPR013783">
    <property type="entry name" value="Ig-like_fold"/>
</dbReference>
<dbReference type="OrthoDB" id="6234674at2759"/>
<evidence type="ECO:0000313" key="1">
    <source>
        <dbReference type="EMBL" id="CAH1797170.1"/>
    </source>
</evidence>
<dbReference type="SUPFAM" id="SSF48726">
    <property type="entry name" value="Immunoglobulin"/>
    <property type="match status" value="1"/>
</dbReference>
<evidence type="ECO:0000313" key="2">
    <source>
        <dbReference type="Proteomes" id="UP000749559"/>
    </source>
</evidence>